<comment type="caution">
    <text evidence="2">The sequence shown here is derived from an EMBL/GenBank/DDBJ whole genome shotgun (WGS) entry which is preliminary data.</text>
</comment>
<dbReference type="EMBL" id="NPEV01000051">
    <property type="protein sequence ID" value="RAI25296.1"/>
    <property type="molecule type" value="Genomic_DNA"/>
</dbReference>
<dbReference type="SUPFAM" id="SSF158682">
    <property type="entry name" value="TerB-like"/>
    <property type="match status" value="1"/>
</dbReference>
<organism evidence="2 3">
    <name type="scientific">Rhodobium orientis</name>
    <dbReference type="NCBI Taxonomy" id="34017"/>
    <lineage>
        <taxon>Bacteria</taxon>
        <taxon>Pseudomonadati</taxon>
        <taxon>Pseudomonadota</taxon>
        <taxon>Alphaproteobacteria</taxon>
        <taxon>Hyphomicrobiales</taxon>
        <taxon>Rhodobiaceae</taxon>
        <taxon>Rhodobium</taxon>
    </lineage>
</organism>
<dbReference type="InterPro" id="IPR036869">
    <property type="entry name" value="J_dom_sf"/>
</dbReference>
<dbReference type="OrthoDB" id="9782583at2"/>
<dbReference type="PROSITE" id="PS50076">
    <property type="entry name" value="DNAJ_2"/>
    <property type="match status" value="1"/>
</dbReference>
<dbReference type="Gene3D" id="1.10.3680.10">
    <property type="entry name" value="TerB-like"/>
    <property type="match status" value="1"/>
</dbReference>
<name>A0A327JHV9_9HYPH</name>
<sequence length="232" mass="25946">MAIWDLLESFASGIVSGGHRLIDAVSGMVSSGGAARRQVAFTVAMIALTAKMAKADGVVTEDEISAFSELFDIPDGEEKNVARLFNLAKQDVSGYEYYARRIAGMFADEPQALEDILDGLFHIAKADHVLHEGELAYLKRVSQLFGFDEHHFGCIKARHVHPEASDPYLILDIDRSASEEDLRRHYRRLVNETHPDRLIARGVPEEFVTIANDRLAAVNDAWTRIRQERGIR</sequence>
<reference evidence="2 3" key="1">
    <citation type="submission" date="2017-07" db="EMBL/GenBank/DDBJ databases">
        <title>Draft Genome Sequences of Select Purple Nonsulfur Bacteria.</title>
        <authorList>
            <person name="Lasarre B."/>
            <person name="Mckinlay J.B."/>
        </authorList>
    </citation>
    <scope>NUCLEOTIDE SEQUENCE [LARGE SCALE GENOMIC DNA]</scope>
    <source>
        <strain evidence="2 3">DSM 11290</strain>
    </source>
</reference>
<evidence type="ECO:0000313" key="3">
    <source>
        <dbReference type="Proteomes" id="UP000249299"/>
    </source>
</evidence>
<dbReference type="Proteomes" id="UP000249299">
    <property type="component" value="Unassembled WGS sequence"/>
</dbReference>
<proteinExistence type="predicted"/>
<protein>
    <submittedName>
        <fullName evidence="2">Molecular chaperone DjlA</fullName>
    </submittedName>
</protein>
<dbReference type="AlphaFoldDB" id="A0A327JHV9"/>
<accession>A0A327JHV9</accession>
<dbReference type="RefSeq" id="WP_111435961.1">
    <property type="nucleotide sequence ID" value="NZ_JACIGG010000032.1"/>
</dbReference>
<evidence type="ECO:0000313" key="2">
    <source>
        <dbReference type="EMBL" id="RAI25296.1"/>
    </source>
</evidence>
<dbReference type="SUPFAM" id="SSF46565">
    <property type="entry name" value="Chaperone J-domain"/>
    <property type="match status" value="1"/>
</dbReference>
<dbReference type="Pfam" id="PF05099">
    <property type="entry name" value="TerB"/>
    <property type="match status" value="1"/>
</dbReference>
<dbReference type="InterPro" id="IPR007791">
    <property type="entry name" value="DjlA_N"/>
</dbReference>
<dbReference type="InterPro" id="IPR029024">
    <property type="entry name" value="TerB-like"/>
</dbReference>
<keyword evidence="3" id="KW-1185">Reference proteome</keyword>
<dbReference type="CDD" id="cd06257">
    <property type="entry name" value="DnaJ"/>
    <property type="match status" value="1"/>
</dbReference>
<dbReference type="InterPro" id="IPR001623">
    <property type="entry name" value="DnaJ_domain"/>
</dbReference>
<evidence type="ECO:0000259" key="1">
    <source>
        <dbReference type="PROSITE" id="PS50076"/>
    </source>
</evidence>
<dbReference type="CDD" id="cd07316">
    <property type="entry name" value="terB_like_DjlA"/>
    <property type="match status" value="1"/>
</dbReference>
<dbReference type="Gene3D" id="1.10.287.110">
    <property type="entry name" value="DnaJ domain"/>
    <property type="match status" value="1"/>
</dbReference>
<dbReference type="Pfam" id="PF00226">
    <property type="entry name" value="DnaJ"/>
    <property type="match status" value="1"/>
</dbReference>
<dbReference type="SMART" id="SM00271">
    <property type="entry name" value="DnaJ"/>
    <property type="match status" value="1"/>
</dbReference>
<gene>
    <name evidence="2" type="ORF">CH339_18945</name>
</gene>
<feature type="domain" description="J" evidence="1">
    <location>
        <begin position="166"/>
        <end position="232"/>
    </location>
</feature>